<organism evidence="2 3">
    <name type="scientific">Scytalidium lignicola</name>
    <name type="common">Hyphomycete</name>
    <dbReference type="NCBI Taxonomy" id="5539"/>
    <lineage>
        <taxon>Eukaryota</taxon>
        <taxon>Fungi</taxon>
        <taxon>Dikarya</taxon>
        <taxon>Ascomycota</taxon>
        <taxon>Pezizomycotina</taxon>
        <taxon>Leotiomycetes</taxon>
        <taxon>Leotiomycetes incertae sedis</taxon>
        <taxon>Scytalidium</taxon>
    </lineage>
</organism>
<sequence length="297" mass="32155">MKFSFTTLDAFTTTHYAGNPVAIVQVPAQDKASLTQDQKQAIAREFNLSEVVFLHLPASASDESFKEVNIDIFTHLAEVPFAGHPTIGSSWYLLNILGKPTQTLVTKAGPISILSDEQTGQVKAEIPQAFHIHDVVIPCDFNGLQNPTVSIVKGMSFILTILPDLETLAKVDRSLHPDTYNTSPLDKGWDAGLIGTMYLVAQGTDEFGRKKYRTRMFGSCEDPGTGSASCALACWLSLQEPKSAGQGPFKFAFIQGVEMGRQNNISVEVMRDEGGAEIEKVVLSGAGVSVMEGTLEI</sequence>
<feature type="non-terminal residue" evidence="2">
    <location>
        <position position="297"/>
    </location>
</feature>
<dbReference type="GO" id="GO:0016853">
    <property type="term" value="F:isomerase activity"/>
    <property type="evidence" value="ECO:0007669"/>
    <property type="project" value="TreeGrafter"/>
</dbReference>
<dbReference type="OrthoDB" id="75169at2759"/>
<accession>A0A3E2H8X7</accession>
<feature type="non-terminal residue" evidence="2">
    <location>
        <position position="1"/>
    </location>
</feature>
<name>A0A3E2H8X7_SCYLI</name>
<dbReference type="PANTHER" id="PTHR13774">
    <property type="entry name" value="PHENAZINE BIOSYNTHESIS PROTEIN"/>
    <property type="match status" value="1"/>
</dbReference>
<dbReference type="NCBIfam" id="TIGR00654">
    <property type="entry name" value="PhzF_family"/>
    <property type="match status" value="1"/>
</dbReference>
<feature type="active site" evidence="1">
    <location>
        <position position="50"/>
    </location>
</feature>
<comment type="caution">
    <text evidence="2">The sequence shown here is derived from an EMBL/GenBank/DDBJ whole genome shotgun (WGS) entry which is preliminary data.</text>
</comment>
<reference evidence="2 3" key="1">
    <citation type="submission" date="2018-05" db="EMBL/GenBank/DDBJ databases">
        <title>Draft genome sequence of Scytalidium lignicola DSM 105466, a ubiquitous saprotrophic fungus.</title>
        <authorList>
            <person name="Buettner E."/>
            <person name="Gebauer A.M."/>
            <person name="Hofrichter M."/>
            <person name="Liers C."/>
            <person name="Kellner H."/>
        </authorList>
    </citation>
    <scope>NUCLEOTIDE SEQUENCE [LARGE SCALE GENOMIC DNA]</scope>
    <source>
        <strain evidence="2 3">DSM 105466</strain>
    </source>
</reference>
<dbReference type="SUPFAM" id="SSF54506">
    <property type="entry name" value="Diaminopimelate epimerase-like"/>
    <property type="match status" value="1"/>
</dbReference>
<dbReference type="InterPro" id="IPR003719">
    <property type="entry name" value="Phenazine_PhzF-like"/>
</dbReference>
<dbReference type="GO" id="GO:0005737">
    <property type="term" value="C:cytoplasm"/>
    <property type="evidence" value="ECO:0007669"/>
    <property type="project" value="TreeGrafter"/>
</dbReference>
<dbReference type="STRING" id="5539.A0A3E2H8X7"/>
<keyword evidence="3" id="KW-1185">Reference proteome</keyword>
<dbReference type="OMA" id="FIHLHID"/>
<proteinExistence type="predicted"/>
<dbReference type="Pfam" id="PF02567">
    <property type="entry name" value="PhzC-PhzF"/>
    <property type="match status" value="1"/>
</dbReference>
<evidence type="ECO:0000256" key="1">
    <source>
        <dbReference type="PIRSR" id="PIRSR016184-1"/>
    </source>
</evidence>
<dbReference type="Proteomes" id="UP000258309">
    <property type="component" value="Unassembled WGS sequence"/>
</dbReference>
<dbReference type="AlphaFoldDB" id="A0A3E2H8X7"/>
<dbReference type="EMBL" id="NCSJ02000116">
    <property type="protein sequence ID" value="RFU29830.1"/>
    <property type="molecule type" value="Genomic_DNA"/>
</dbReference>
<evidence type="ECO:0000313" key="2">
    <source>
        <dbReference type="EMBL" id="RFU29830.1"/>
    </source>
</evidence>
<dbReference type="Gene3D" id="3.10.310.10">
    <property type="entry name" value="Diaminopimelate Epimerase, Chain A, domain 1"/>
    <property type="match status" value="2"/>
</dbReference>
<evidence type="ECO:0000313" key="3">
    <source>
        <dbReference type="Proteomes" id="UP000258309"/>
    </source>
</evidence>
<dbReference type="PANTHER" id="PTHR13774:SF32">
    <property type="entry name" value="ANTISENSE-ENHANCING SEQUENCE 1"/>
    <property type="match status" value="1"/>
</dbReference>
<gene>
    <name evidence="2" type="ORF">B7463_g6493</name>
</gene>
<dbReference type="PIRSF" id="PIRSF016184">
    <property type="entry name" value="PhzC_PhzF"/>
    <property type="match status" value="1"/>
</dbReference>
<protein>
    <submittedName>
        <fullName evidence="2">Uncharacterized protein</fullName>
    </submittedName>
</protein>